<feature type="region of interest" description="Disordered" evidence="1">
    <location>
        <begin position="105"/>
        <end position="128"/>
    </location>
</feature>
<evidence type="ECO:0000256" key="1">
    <source>
        <dbReference type="SAM" id="MobiDB-lite"/>
    </source>
</evidence>
<protein>
    <submittedName>
        <fullName evidence="2">Uncharacterized protein</fullName>
    </submittedName>
</protein>
<name>A0A8S5RSV3_9CAUD</name>
<sequence length="192" mass="21359">MHRGFLRSAHRTARSCLPNPPLDLNQHEEMPVVDRTDYNAVERYFESFRQKYEQAFIRTLQYVALRVVTTARRKGSYLDQTGNLRSSVGAVIVIDGKIRWSTNFEPAKSKSRSSPNGTSQTTATKNGGYDGRRFASELAKKYSSGVALIVVAGMDYAVHVANRGRDVLDSATLEAAELVPTMLAKLSSNKRT</sequence>
<accession>A0A8S5RSV3</accession>
<organism evidence="2">
    <name type="scientific">Siphoviridae sp. ctQjT5</name>
    <dbReference type="NCBI Taxonomy" id="2827572"/>
    <lineage>
        <taxon>Viruses</taxon>
        <taxon>Duplodnaviria</taxon>
        <taxon>Heunggongvirae</taxon>
        <taxon>Uroviricota</taxon>
        <taxon>Caudoviricetes</taxon>
    </lineage>
</organism>
<reference evidence="2" key="1">
    <citation type="journal article" date="2021" name="Proc. Natl. Acad. Sci. U.S.A.">
        <title>A Catalog of Tens of Thousands of Viruses from Human Metagenomes Reveals Hidden Associations with Chronic Diseases.</title>
        <authorList>
            <person name="Tisza M.J."/>
            <person name="Buck C.B."/>
        </authorList>
    </citation>
    <scope>NUCLEOTIDE SEQUENCE</scope>
    <source>
        <strain evidence="2">CtQjT5</strain>
    </source>
</reference>
<proteinExistence type="predicted"/>
<evidence type="ECO:0000313" key="2">
    <source>
        <dbReference type="EMBL" id="DAE92584.1"/>
    </source>
</evidence>
<feature type="compositionally biased region" description="Polar residues" evidence="1">
    <location>
        <begin position="112"/>
        <end position="125"/>
    </location>
</feature>
<dbReference type="EMBL" id="BK057803">
    <property type="protein sequence ID" value="DAE92584.1"/>
    <property type="molecule type" value="Genomic_DNA"/>
</dbReference>